<keyword evidence="3" id="KW-0813">Transport</keyword>
<evidence type="ECO:0000313" key="9">
    <source>
        <dbReference type="EMBL" id="OZI65212.1"/>
    </source>
</evidence>
<dbReference type="EMBL" id="NEVR01000002">
    <property type="protein sequence ID" value="OZI65212.1"/>
    <property type="molecule type" value="Genomic_DNA"/>
</dbReference>
<dbReference type="InterPro" id="IPR011606">
    <property type="entry name" value="Brnchd-chn_aa_trnsp_permease"/>
</dbReference>
<dbReference type="PANTHER" id="PTHR34979:SF1">
    <property type="entry name" value="INNER MEMBRANE PROTEIN YGAZ"/>
    <property type="match status" value="1"/>
</dbReference>
<keyword evidence="4" id="KW-1003">Cell membrane</keyword>
<accession>A0ABX4EZP2</accession>
<feature type="transmembrane region" description="Helical" evidence="8">
    <location>
        <begin position="205"/>
        <end position="236"/>
    </location>
</feature>
<gene>
    <name evidence="9" type="ORF">CAL27_09160</name>
</gene>
<name>A0ABX4EZP2_9BORD</name>
<organism evidence="9 10">
    <name type="scientific">Bordetella genomosp. 1</name>
    <dbReference type="NCBI Taxonomy" id="1395607"/>
    <lineage>
        <taxon>Bacteria</taxon>
        <taxon>Pseudomonadati</taxon>
        <taxon>Pseudomonadota</taxon>
        <taxon>Betaproteobacteria</taxon>
        <taxon>Burkholderiales</taxon>
        <taxon>Alcaligenaceae</taxon>
        <taxon>Bordetella</taxon>
    </lineage>
</organism>
<proteinExistence type="inferred from homology"/>
<evidence type="ECO:0000256" key="3">
    <source>
        <dbReference type="ARBA" id="ARBA00022448"/>
    </source>
</evidence>
<evidence type="ECO:0000256" key="4">
    <source>
        <dbReference type="ARBA" id="ARBA00022475"/>
    </source>
</evidence>
<feature type="transmembrane region" description="Helical" evidence="8">
    <location>
        <begin position="56"/>
        <end position="76"/>
    </location>
</feature>
<reference evidence="9 10" key="1">
    <citation type="submission" date="2017-05" db="EMBL/GenBank/DDBJ databases">
        <title>Complete and WGS of Bordetella genogroups.</title>
        <authorList>
            <person name="Spilker T."/>
            <person name="Lipuma J."/>
        </authorList>
    </citation>
    <scope>NUCLEOTIDE SEQUENCE [LARGE SCALE GENOMIC DNA]</scope>
    <source>
        <strain evidence="9 10">AU9795</strain>
    </source>
</reference>
<keyword evidence="10" id="KW-1185">Reference proteome</keyword>
<evidence type="ECO:0000256" key="8">
    <source>
        <dbReference type="SAM" id="Phobius"/>
    </source>
</evidence>
<keyword evidence="6 8" id="KW-1133">Transmembrane helix</keyword>
<sequence>MSAPSAGACPPETPEVPHRPLMAGLKACVPVMIGYFPVAVAFGIAGLGTGLAPYQVVLISVLVYAGASQFLLLASIKAGTPWPWVVALCSLLNARHLLYGPLLSRWLPPALRTRLRLAFFLTDEVFATALHRLGLVEPRQRARWMAGLGVGAWLTWIAGTAVGVYAGEGLERQFPMLAQVMRFALPALFLALVCQSAKRDLWLPLAAALVVGGALAAAGHGTLAILAGALAGCLCYRPRGARA</sequence>
<keyword evidence="7 8" id="KW-0472">Membrane</keyword>
<comment type="similarity">
    <text evidence="2">Belongs to the AzlC family.</text>
</comment>
<evidence type="ECO:0000256" key="5">
    <source>
        <dbReference type="ARBA" id="ARBA00022692"/>
    </source>
</evidence>
<protein>
    <submittedName>
        <fullName evidence="9">Azaleucine resistance protein AzlC</fullName>
    </submittedName>
</protein>
<dbReference type="Proteomes" id="UP000216354">
    <property type="component" value="Unassembled WGS sequence"/>
</dbReference>
<comment type="caution">
    <text evidence="9">The sequence shown here is derived from an EMBL/GenBank/DDBJ whole genome shotgun (WGS) entry which is preliminary data.</text>
</comment>
<evidence type="ECO:0000256" key="1">
    <source>
        <dbReference type="ARBA" id="ARBA00004651"/>
    </source>
</evidence>
<dbReference type="Pfam" id="PF03591">
    <property type="entry name" value="AzlC"/>
    <property type="match status" value="1"/>
</dbReference>
<evidence type="ECO:0000256" key="7">
    <source>
        <dbReference type="ARBA" id="ARBA00023136"/>
    </source>
</evidence>
<evidence type="ECO:0000313" key="10">
    <source>
        <dbReference type="Proteomes" id="UP000216354"/>
    </source>
</evidence>
<comment type="subcellular location">
    <subcellularLocation>
        <location evidence="1">Cell membrane</location>
        <topology evidence="1">Multi-pass membrane protein</topology>
    </subcellularLocation>
</comment>
<evidence type="ECO:0000256" key="6">
    <source>
        <dbReference type="ARBA" id="ARBA00022989"/>
    </source>
</evidence>
<feature type="transmembrane region" description="Helical" evidence="8">
    <location>
        <begin position="23"/>
        <end position="44"/>
    </location>
</feature>
<feature type="transmembrane region" description="Helical" evidence="8">
    <location>
        <begin position="145"/>
        <end position="167"/>
    </location>
</feature>
<keyword evidence="5 8" id="KW-0812">Transmembrane</keyword>
<evidence type="ECO:0000256" key="2">
    <source>
        <dbReference type="ARBA" id="ARBA00010735"/>
    </source>
</evidence>
<dbReference type="PANTHER" id="PTHR34979">
    <property type="entry name" value="INNER MEMBRANE PROTEIN YGAZ"/>
    <property type="match status" value="1"/>
</dbReference>
<feature type="transmembrane region" description="Helical" evidence="8">
    <location>
        <begin position="174"/>
        <end position="193"/>
    </location>
</feature>